<name>A0A0G2F961_9PEZI</name>
<reference evidence="1 2" key="1">
    <citation type="submission" date="2015-05" db="EMBL/GenBank/DDBJ databases">
        <title>Distinctive expansion of gene families associated with plant cell wall degradation and secondary metabolism in the genomes of grapevine trunk pathogens.</title>
        <authorList>
            <person name="Lawrence D.P."/>
            <person name="Travadon R."/>
            <person name="Rolshausen P.E."/>
            <person name="Baumgartner K."/>
        </authorList>
    </citation>
    <scope>NUCLEOTIDE SEQUENCE [LARGE SCALE GENOMIC DNA]</scope>
    <source>
        <strain evidence="1">DA912</strain>
    </source>
</reference>
<gene>
    <name evidence="1" type="ORF">UCDDA912_g09340</name>
</gene>
<sequence length="126" mass="14271">MASTDSSKPLAFSVYKNAPKEFKPKLLAEPNVYLQDIFSSEKVNPDKPMSSGIFRLEKGKELEYLYTYDEMKIILEGEFTISDETGQKTKAVPGDHFFFPSGSKITFTTEDYGLALYVGQRNKDYA</sequence>
<dbReference type="Proteomes" id="UP000034680">
    <property type="component" value="Unassembled WGS sequence"/>
</dbReference>
<dbReference type="PANTHER" id="PTHR36169">
    <property type="entry name" value="ETHANOLAMINE UTILIZATION PROTEIN EUTQ"/>
    <property type="match status" value="1"/>
</dbReference>
<dbReference type="Gene3D" id="2.60.120.10">
    <property type="entry name" value="Jelly Rolls"/>
    <property type="match status" value="1"/>
</dbReference>
<proteinExistence type="predicted"/>
<organism evidence="1 2">
    <name type="scientific">Diaporthe ampelina</name>
    <dbReference type="NCBI Taxonomy" id="1214573"/>
    <lineage>
        <taxon>Eukaryota</taxon>
        <taxon>Fungi</taxon>
        <taxon>Dikarya</taxon>
        <taxon>Ascomycota</taxon>
        <taxon>Pezizomycotina</taxon>
        <taxon>Sordariomycetes</taxon>
        <taxon>Sordariomycetidae</taxon>
        <taxon>Diaporthales</taxon>
        <taxon>Diaporthaceae</taxon>
        <taxon>Diaporthe</taxon>
    </lineage>
</organism>
<dbReference type="InterPro" id="IPR011051">
    <property type="entry name" value="RmlC_Cupin_sf"/>
</dbReference>
<dbReference type="OrthoDB" id="4985585at2759"/>
<comment type="caution">
    <text evidence="1">The sequence shown here is derived from an EMBL/GenBank/DDBJ whole genome shotgun (WGS) entry which is preliminary data.</text>
</comment>
<dbReference type="InterPro" id="IPR010424">
    <property type="entry name" value="EutQ"/>
</dbReference>
<protein>
    <submittedName>
        <fullName evidence="1">Putative ethanolamine utilization protein</fullName>
    </submittedName>
</protein>
<dbReference type="InterPro" id="IPR014710">
    <property type="entry name" value="RmlC-like_jellyroll"/>
</dbReference>
<accession>A0A0G2F961</accession>
<evidence type="ECO:0000313" key="1">
    <source>
        <dbReference type="EMBL" id="KKY30734.1"/>
    </source>
</evidence>
<reference evidence="1 2" key="2">
    <citation type="submission" date="2015-05" db="EMBL/GenBank/DDBJ databases">
        <authorList>
            <person name="Morales-Cruz A."/>
            <person name="Amrine K.C."/>
            <person name="Cantu D."/>
        </authorList>
    </citation>
    <scope>NUCLEOTIDE SEQUENCE [LARGE SCALE GENOMIC DNA]</scope>
    <source>
        <strain evidence="1">DA912</strain>
    </source>
</reference>
<evidence type="ECO:0000313" key="2">
    <source>
        <dbReference type="Proteomes" id="UP000034680"/>
    </source>
</evidence>
<dbReference type="AlphaFoldDB" id="A0A0G2F961"/>
<dbReference type="PANTHER" id="PTHR36169:SF1">
    <property type="entry name" value="ACETATE KINASE EUTQ"/>
    <property type="match status" value="1"/>
</dbReference>
<dbReference type="CDD" id="cd02228">
    <property type="entry name" value="cupin_EutQ"/>
    <property type="match status" value="1"/>
</dbReference>
<dbReference type="EMBL" id="LCUC01000450">
    <property type="protein sequence ID" value="KKY30734.1"/>
    <property type="molecule type" value="Genomic_DNA"/>
</dbReference>
<dbReference type="Pfam" id="PF06249">
    <property type="entry name" value="EutQ"/>
    <property type="match status" value="1"/>
</dbReference>
<dbReference type="SUPFAM" id="SSF51182">
    <property type="entry name" value="RmlC-like cupins"/>
    <property type="match status" value="1"/>
</dbReference>
<keyword evidence="2" id="KW-1185">Reference proteome</keyword>